<dbReference type="Pfam" id="PF02690">
    <property type="entry name" value="Na_Pi_cotrans"/>
    <property type="match status" value="1"/>
</dbReference>
<dbReference type="Gene3D" id="1.20.58.220">
    <property type="entry name" value="Phosphate transport system protein phou homolog 2, domain 2"/>
    <property type="match status" value="1"/>
</dbReference>
<dbReference type="InterPro" id="IPR038078">
    <property type="entry name" value="PhoU-like_sf"/>
</dbReference>
<keyword evidence="3 7" id="KW-0812">Transmembrane</keyword>
<evidence type="ECO:0000256" key="7">
    <source>
        <dbReference type="SAM" id="Phobius"/>
    </source>
</evidence>
<keyword evidence="6" id="KW-0175">Coiled coil</keyword>
<comment type="caution">
    <text evidence="9">The sequence shown here is derived from an EMBL/GenBank/DDBJ whole genome shotgun (WGS) entry which is preliminary data.</text>
</comment>
<dbReference type="SUPFAM" id="SSF109755">
    <property type="entry name" value="PhoU-like"/>
    <property type="match status" value="1"/>
</dbReference>
<sequence>MLGYSMILGLFAGLAIFLYGMKVMSDALQKAAGDRMKKLLEVLTRNRFLAVLVGTAITAIIQSSSATTVMVVGLVNAGIMNLSQSVGVIMGANIGTTMTAQLIAFKFSNIIPYALIAGTALVLFAKKKSHRQLGELLLGFGLLFLGMNSMSDAMKPLKEIPQFTQFMVNLQHNPLLGVLAGFILTAVIQSSSATIGILQALALQGLVPIEAALPILFGDNIGTCVTALLASIGANFTAKRAALMHLIFNIVGTIIFLLILGPMAELVKMTSLDEVRQIANAHTFFNLVNTAIQLPFAGFLVAFVTKLIPGKEAEDPTKLVYLDKRILETPSVAVVQIVKEIIRMAEIARSNVRKSIDAILTEDEDLIAEVYAKEKAINALEKKITEYLLAVSNTAISSEQSNRVASLFNTVHDVERIGDHAENLVELAQFKIDNKIVFSSTAVEELKEIYGVVDKAIETSLTALEDEDKEKVKEVNEYEERVDELRDSLRESHIRRLNNNECNINAGVIFLDIVTNLERISDHSVNIAGIVSPASVIHKTKI</sequence>
<protein>
    <submittedName>
        <fullName evidence="9">Na/Pi cotransporter family protein</fullName>
    </submittedName>
</protein>
<feature type="transmembrane region" description="Helical" evidence="7">
    <location>
        <begin position="246"/>
        <end position="264"/>
    </location>
</feature>
<dbReference type="Pfam" id="PF01895">
    <property type="entry name" value="PhoU"/>
    <property type="match status" value="2"/>
</dbReference>
<evidence type="ECO:0000256" key="2">
    <source>
        <dbReference type="ARBA" id="ARBA00022475"/>
    </source>
</evidence>
<evidence type="ECO:0000256" key="5">
    <source>
        <dbReference type="ARBA" id="ARBA00023136"/>
    </source>
</evidence>
<evidence type="ECO:0000256" key="6">
    <source>
        <dbReference type="SAM" id="Coils"/>
    </source>
</evidence>
<feature type="transmembrane region" description="Helical" evidence="7">
    <location>
        <begin position="46"/>
        <end position="63"/>
    </location>
</feature>
<feature type="domain" description="PhoU" evidence="8">
    <location>
        <begin position="447"/>
        <end position="530"/>
    </location>
</feature>
<dbReference type="InterPro" id="IPR003841">
    <property type="entry name" value="Na/Pi_transpt"/>
</dbReference>
<accession>A0ABT1NGK4</accession>
<evidence type="ECO:0000256" key="1">
    <source>
        <dbReference type="ARBA" id="ARBA00004651"/>
    </source>
</evidence>
<evidence type="ECO:0000259" key="8">
    <source>
        <dbReference type="Pfam" id="PF01895"/>
    </source>
</evidence>
<organism evidence="9 10">
    <name type="scientific">Lutispora saccharofermentans</name>
    <dbReference type="NCBI Taxonomy" id="3024236"/>
    <lineage>
        <taxon>Bacteria</taxon>
        <taxon>Bacillati</taxon>
        <taxon>Bacillota</taxon>
        <taxon>Clostridia</taxon>
        <taxon>Lutisporales</taxon>
        <taxon>Lutisporaceae</taxon>
        <taxon>Lutispora</taxon>
    </lineage>
</organism>
<evidence type="ECO:0000256" key="4">
    <source>
        <dbReference type="ARBA" id="ARBA00022989"/>
    </source>
</evidence>
<evidence type="ECO:0000256" key="3">
    <source>
        <dbReference type="ARBA" id="ARBA00022692"/>
    </source>
</evidence>
<keyword evidence="2" id="KW-1003">Cell membrane</keyword>
<dbReference type="NCBIfam" id="TIGR00704">
    <property type="entry name" value="NaPi_cotrn_rel"/>
    <property type="match status" value="1"/>
</dbReference>
<keyword evidence="4 7" id="KW-1133">Transmembrane helix</keyword>
<feature type="transmembrane region" description="Helical" evidence="7">
    <location>
        <begin position="6"/>
        <end position="25"/>
    </location>
</feature>
<comment type="subcellular location">
    <subcellularLocation>
        <location evidence="1">Cell membrane</location>
        <topology evidence="1">Multi-pass membrane protein</topology>
    </subcellularLocation>
</comment>
<name>A0ABT1NGK4_9FIRM</name>
<dbReference type="NCBIfam" id="NF037997">
    <property type="entry name" value="Na_Pi_symport"/>
    <property type="match status" value="1"/>
</dbReference>
<dbReference type="PANTHER" id="PTHR10010">
    <property type="entry name" value="SOLUTE CARRIER FAMILY 34 SODIUM PHOSPHATE , MEMBER 2-RELATED"/>
    <property type="match status" value="1"/>
</dbReference>
<evidence type="ECO:0000313" key="9">
    <source>
        <dbReference type="EMBL" id="MCQ1528976.1"/>
    </source>
</evidence>
<feature type="transmembrane region" description="Helical" evidence="7">
    <location>
        <begin position="211"/>
        <end position="234"/>
    </location>
</feature>
<proteinExistence type="predicted"/>
<feature type="transmembrane region" description="Helical" evidence="7">
    <location>
        <begin position="175"/>
        <end position="199"/>
    </location>
</feature>
<reference evidence="9 10" key="1">
    <citation type="submission" date="2021-10" db="EMBL/GenBank/DDBJ databases">
        <title>Lutispora strain m25 sp. nov., a thermophilic, non-spore-forming bacterium isolated from a lab-scale methanogenic bioreactor digesting anaerobic sludge.</title>
        <authorList>
            <person name="El Houari A."/>
            <person name="Mcdonald J."/>
        </authorList>
    </citation>
    <scope>NUCLEOTIDE SEQUENCE [LARGE SCALE GENOMIC DNA]</scope>
    <source>
        <strain evidence="10">m25</strain>
    </source>
</reference>
<dbReference type="PANTHER" id="PTHR10010:SF46">
    <property type="entry name" value="SODIUM-DEPENDENT PHOSPHATE TRANSPORT PROTEIN 2B"/>
    <property type="match status" value="1"/>
</dbReference>
<feature type="domain" description="PhoU" evidence="8">
    <location>
        <begin position="341"/>
        <end position="427"/>
    </location>
</feature>
<dbReference type="EMBL" id="JAJEKE010000003">
    <property type="protein sequence ID" value="MCQ1528976.1"/>
    <property type="molecule type" value="Genomic_DNA"/>
</dbReference>
<dbReference type="Proteomes" id="UP001651880">
    <property type="component" value="Unassembled WGS sequence"/>
</dbReference>
<keyword evidence="10" id="KW-1185">Reference proteome</keyword>
<keyword evidence="5 7" id="KW-0472">Membrane</keyword>
<dbReference type="InterPro" id="IPR004633">
    <property type="entry name" value="NaPi_cotrn-rel/YqeW-like"/>
</dbReference>
<evidence type="ECO:0000313" key="10">
    <source>
        <dbReference type="Proteomes" id="UP001651880"/>
    </source>
</evidence>
<gene>
    <name evidence="9" type="ORF">LJD61_05375</name>
</gene>
<feature type="transmembrane region" description="Helical" evidence="7">
    <location>
        <begin position="103"/>
        <end position="124"/>
    </location>
</feature>
<dbReference type="InterPro" id="IPR026022">
    <property type="entry name" value="PhoU_dom"/>
</dbReference>
<feature type="coiled-coil region" evidence="6">
    <location>
        <begin position="461"/>
        <end position="495"/>
    </location>
</feature>